<dbReference type="Pfam" id="PF21360">
    <property type="entry name" value="PylC-like_N"/>
    <property type="match status" value="1"/>
</dbReference>
<dbReference type="GO" id="GO:0005524">
    <property type="term" value="F:ATP binding"/>
    <property type="evidence" value="ECO:0007669"/>
    <property type="project" value="UniProtKB-UniRule"/>
</dbReference>
<dbReference type="SUPFAM" id="SSF56059">
    <property type="entry name" value="Glutathione synthetase ATP-binding domain-like"/>
    <property type="match status" value="1"/>
</dbReference>
<dbReference type="InterPro" id="IPR011761">
    <property type="entry name" value="ATP-grasp"/>
</dbReference>
<keyword evidence="1" id="KW-0067">ATP-binding</keyword>
<keyword evidence="3" id="KW-0436">Ligase</keyword>
<evidence type="ECO:0000256" key="1">
    <source>
        <dbReference type="PROSITE-ProRule" id="PRU00409"/>
    </source>
</evidence>
<dbReference type="PROSITE" id="PS50975">
    <property type="entry name" value="ATP_GRASP"/>
    <property type="match status" value="1"/>
</dbReference>
<proteinExistence type="predicted"/>
<dbReference type="OrthoDB" id="650389at2"/>
<gene>
    <name evidence="3" type="ORF">CGL56_15325</name>
</gene>
<organism evidence="3 4">
    <name type="scientific">Neolewinella marina</name>
    <dbReference type="NCBI Taxonomy" id="438751"/>
    <lineage>
        <taxon>Bacteria</taxon>
        <taxon>Pseudomonadati</taxon>
        <taxon>Bacteroidota</taxon>
        <taxon>Saprospiria</taxon>
        <taxon>Saprospirales</taxon>
        <taxon>Lewinellaceae</taxon>
        <taxon>Neolewinella</taxon>
    </lineage>
</organism>
<dbReference type="RefSeq" id="WP_099107459.1">
    <property type="nucleotide sequence ID" value="NZ_JAATJF010000003.1"/>
</dbReference>
<reference evidence="3 4" key="1">
    <citation type="submission" date="2017-10" db="EMBL/GenBank/DDBJ databases">
        <title>The draft genome sequence of Lewinella marina KCTC 32374.</title>
        <authorList>
            <person name="Wang K."/>
        </authorList>
    </citation>
    <scope>NUCLEOTIDE SEQUENCE [LARGE SCALE GENOMIC DNA]</scope>
    <source>
        <strain evidence="3 4">MKG-38</strain>
    </source>
</reference>
<dbReference type="InterPro" id="IPR003806">
    <property type="entry name" value="ATP-grasp_PylC-type"/>
</dbReference>
<feature type="domain" description="ATP-grasp" evidence="2">
    <location>
        <begin position="124"/>
        <end position="291"/>
    </location>
</feature>
<dbReference type="SUPFAM" id="SSF51735">
    <property type="entry name" value="NAD(P)-binding Rossmann-fold domains"/>
    <property type="match status" value="1"/>
</dbReference>
<dbReference type="AlphaFoldDB" id="A0A2G0CBW0"/>
<keyword evidence="4" id="KW-1185">Reference proteome</keyword>
<dbReference type="Proteomes" id="UP000226437">
    <property type="component" value="Unassembled WGS sequence"/>
</dbReference>
<dbReference type="Gene3D" id="3.30.1490.20">
    <property type="entry name" value="ATP-grasp fold, A domain"/>
    <property type="match status" value="1"/>
</dbReference>
<dbReference type="Gene3D" id="3.30.470.20">
    <property type="entry name" value="ATP-grasp fold, B domain"/>
    <property type="match status" value="1"/>
</dbReference>
<accession>A0A2G0CBW0</accession>
<evidence type="ECO:0000259" key="2">
    <source>
        <dbReference type="PROSITE" id="PS50975"/>
    </source>
</evidence>
<dbReference type="InterPro" id="IPR036291">
    <property type="entry name" value="NAD(P)-bd_dom_sf"/>
</dbReference>
<dbReference type="InterPro" id="IPR048764">
    <property type="entry name" value="PylC_N"/>
</dbReference>
<evidence type="ECO:0000313" key="3">
    <source>
        <dbReference type="EMBL" id="PHK97468.1"/>
    </source>
</evidence>
<comment type="caution">
    <text evidence="3">The sequence shown here is derived from an EMBL/GenBank/DDBJ whole genome shotgun (WGS) entry which is preliminary data.</text>
</comment>
<evidence type="ECO:0000313" key="4">
    <source>
        <dbReference type="Proteomes" id="UP000226437"/>
    </source>
</evidence>
<dbReference type="Pfam" id="PF02655">
    <property type="entry name" value="ATP-grasp_3"/>
    <property type="match status" value="1"/>
</dbReference>
<dbReference type="EMBL" id="PDLO01000008">
    <property type="protein sequence ID" value="PHK97468.1"/>
    <property type="molecule type" value="Genomic_DNA"/>
</dbReference>
<dbReference type="Gene3D" id="3.40.50.20">
    <property type="match status" value="1"/>
</dbReference>
<keyword evidence="1" id="KW-0547">Nucleotide-binding</keyword>
<dbReference type="GO" id="GO:0016874">
    <property type="term" value="F:ligase activity"/>
    <property type="evidence" value="ECO:0007669"/>
    <property type="project" value="UniProtKB-KW"/>
</dbReference>
<dbReference type="InterPro" id="IPR013815">
    <property type="entry name" value="ATP_grasp_subdomain_1"/>
</dbReference>
<protein>
    <submittedName>
        <fullName evidence="3">ATP-dependent carboxylate-amine ligase</fullName>
    </submittedName>
</protein>
<sequence>MKNVTVLVTGSGGDIGQSIVKILQQQDFVKKVVGTDIHDKHPSVLLCDAFYTVNRVTDSRYADEISRIIHTHEIDLLIPVAEPELRQHLKADTYSILVGRHPGLKVVLPNKLSLAVGFDKLRTAEYLKAKGIPTPTTVEAGDNPDLEYPFVLKDRYGSGSKVNHVVTTNRQYVFYQKEHSNLIQQQFLPGAEGEFTCGLYRSNGVVRSITFKRELMGGYSNYGVVENSEKTTRLLEDIATALDLEGAINVQFRRVNGVDYVFEINPRFSSTVLFRHLFGFSDLIWSIMTVFEVPLPDYRAPANGGVFYKGFNEYITPAK</sequence>
<name>A0A2G0CBW0_9BACT</name>
<dbReference type="GO" id="GO:0046872">
    <property type="term" value="F:metal ion binding"/>
    <property type="evidence" value="ECO:0007669"/>
    <property type="project" value="InterPro"/>
</dbReference>